<evidence type="ECO:0000259" key="2">
    <source>
        <dbReference type="Pfam" id="PF14311"/>
    </source>
</evidence>
<dbReference type="PANTHER" id="PTHR37317">
    <property type="entry name" value="BLR8090 PROTEIN"/>
    <property type="match status" value="1"/>
</dbReference>
<gene>
    <name evidence="3" type="ORF">BACERE00185_03245</name>
</gene>
<dbReference type="Gene3D" id="3.40.960.10">
    <property type="entry name" value="VSR Endonuclease"/>
    <property type="match status" value="1"/>
</dbReference>
<protein>
    <recommendedName>
        <fullName evidence="2">Treble clef zinc finger domain-containing protein</fullName>
    </recommendedName>
</protein>
<dbReference type="AlphaFoldDB" id="A0A1Y6A0T0"/>
<evidence type="ECO:0000256" key="1">
    <source>
        <dbReference type="SAM" id="MobiDB-lite"/>
    </source>
</evidence>
<feature type="domain" description="Treble clef zinc finger" evidence="2">
    <location>
        <begin position="387"/>
        <end position="439"/>
    </location>
</feature>
<feature type="compositionally biased region" description="Basic and acidic residues" evidence="1">
    <location>
        <begin position="17"/>
        <end position="26"/>
    </location>
</feature>
<reference evidence="4" key="1">
    <citation type="submission" date="2017-04" db="EMBL/GenBank/DDBJ databases">
        <authorList>
            <person name="Criscuolo A."/>
        </authorList>
    </citation>
    <scope>NUCLEOTIDE SEQUENCE [LARGE SCALE GENOMIC DNA]</scope>
</reference>
<dbReference type="Pfam" id="PF14311">
    <property type="entry name" value="DUF4379"/>
    <property type="match status" value="6"/>
</dbReference>
<organism evidence="3 4">
    <name type="scientific">Bacillus mobilis</name>
    <dbReference type="NCBI Taxonomy" id="2026190"/>
    <lineage>
        <taxon>Bacteria</taxon>
        <taxon>Bacillati</taxon>
        <taxon>Bacillota</taxon>
        <taxon>Bacilli</taxon>
        <taxon>Bacillales</taxon>
        <taxon>Bacillaceae</taxon>
        <taxon>Bacillus</taxon>
        <taxon>Bacillus cereus group</taxon>
    </lineage>
</organism>
<feature type="compositionally biased region" description="Polar residues" evidence="1">
    <location>
        <begin position="1"/>
        <end position="15"/>
    </location>
</feature>
<feature type="domain" description="Treble clef zinc finger" evidence="2">
    <location>
        <begin position="163"/>
        <end position="220"/>
    </location>
</feature>
<feature type="domain" description="Treble clef zinc finger" evidence="2">
    <location>
        <begin position="454"/>
        <end position="514"/>
    </location>
</feature>
<dbReference type="RefSeq" id="WP_088028870.1">
    <property type="nucleotide sequence ID" value="NZ_FWZD01000058.1"/>
</dbReference>
<dbReference type="PANTHER" id="PTHR37317:SF1">
    <property type="entry name" value="ZINC-RIBBON DOMAIN-CONTAINING PROTEIN-RELATED"/>
    <property type="match status" value="1"/>
</dbReference>
<dbReference type="EMBL" id="FWZD01000058">
    <property type="protein sequence ID" value="SME19536.1"/>
    <property type="molecule type" value="Genomic_DNA"/>
</dbReference>
<evidence type="ECO:0000313" key="3">
    <source>
        <dbReference type="EMBL" id="SME19536.1"/>
    </source>
</evidence>
<feature type="domain" description="Treble clef zinc finger" evidence="2">
    <location>
        <begin position="529"/>
        <end position="583"/>
    </location>
</feature>
<accession>A0A1Y6A0T0</accession>
<dbReference type="InterPro" id="IPR025487">
    <property type="entry name" value="DUF4379"/>
</dbReference>
<feature type="domain" description="Treble clef zinc finger" evidence="2">
    <location>
        <begin position="18"/>
        <end position="73"/>
    </location>
</feature>
<name>A0A1Y6A0T0_9BACI</name>
<feature type="domain" description="Treble clef zinc finger" evidence="2">
    <location>
        <begin position="88"/>
        <end position="148"/>
    </location>
</feature>
<dbReference type="Proteomes" id="UP000194439">
    <property type="component" value="Unassembled WGS sequence"/>
</dbReference>
<proteinExistence type="predicted"/>
<sequence>MSQKPRLENSLQNKHPSIAEEWHPSKNGDLTPENISKWSSKKVWWVCSKGHEWDAFISNRTKRNDGCPYCSGRYATEENCLLTLNPELASEWHSIKNGKLTPRDITLHSSKKVWWLCSKNPKHEWQSVVGSRIRSKSDSKGCPFCAGKMASEEYNLAIANPILALEWHYQKNVSLTPENVTPSSNKVVWWKCATCEHEWKSAVNNRNGKRISRGCPKCNSGFQTSFPEQAIVYYLKQVFPDLENSYVLPFSKRRITVDVFIPSLQLAIEYDGEYAHKGKMERDLRKNVLLTDNNIELIRIREPNLPLLHDNKMKMIYRSDTYSYVSLEVVIKSLAKYILRDYLLCSEQVQKLHNLQSINIEADSFLIEEQVRMVKEAGSFEQTHPVISQQWHPTLNGNMKPFHYTKSSSKKVWWICDKGHEYQSRIVDKSGECLVCTNKVLHASNCLAATHPQLAKEWHPTKNGKLTPNDIVAGTPKRVWWKCNVCSYEWQTSVAKRRGTTKVSGTKCPACSNKAVTKNNCLAVTSPKIAEEWHPTKNEKLTPYDVTAGSDKRAWWLCQICNHEWDAPIYHRKKTGCPLCGNRKIAKKMLKSNEEFLREIKDLVRDEYIPQEEYKGATSYINFLHVPCGNILRTSPSKFKSAGRRCKCTKKLV</sequence>
<feature type="region of interest" description="Disordered" evidence="1">
    <location>
        <begin position="1"/>
        <end position="34"/>
    </location>
</feature>
<evidence type="ECO:0000313" key="4">
    <source>
        <dbReference type="Proteomes" id="UP000194439"/>
    </source>
</evidence>